<dbReference type="PANTHER" id="PTHR33044">
    <property type="entry name" value="BIFUNCTIONAL INHIBITOR/LIPID-TRANSFER PROTEIN/SEED STORAGE 2S ALBUMIN SUPERFAMILY PROTEIN-RELATED"/>
    <property type="match status" value="1"/>
</dbReference>
<evidence type="ECO:0000256" key="3">
    <source>
        <dbReference type="ARBA" id="ARBA00023157"/>
    </source>
</evidence>
<feature type="region of interest" description="Disordered" evidence="5">
    <location>
        <begin position="130"/>
        <end position="235"/>
    </location>
</feature>
<evidence type="ECO:0000256" key="1">
    <source>
        <dbReference type="ARBA" id="ARBA00009748"/>
    </source>
</evidence>
<dbReference type="PRINTS" id="PR00382">
    <property type="entry name" value="LIPIDTRNSFER"/>
</dbReference>
<keyword evidence="4" id="KW-0325">Glycoprotein</keyword>
<accession>A0A7J7MH43</accession>
<dbReference type="CDD" id="cd00010">
    <property type="entry name" value="AAI_LTSS"/>
    <property type="match status" value="2"/>
</dbReference>
<dbReference type="InterPro" id="IPR016140">
    <property type="entry name" value="Bifunc_inhib/LTP/seed_store"/>
</dbReference>
<dbReference type="GO" id="GO:0008289">
    <property type="term" value="F:lipid binding"/>
    <property type="evidence" value="ECO:0007669"/>
    <property type="project" value="InterPro"/>
</dbReference>
<evidence type="ECO:0000313" key="8">
    <source>
        <dbReference type="EMBL" id="KAF6154084.1"/>
    </source>
</evidence>
<evidence type="ECO:0000256" key="6">
    <source>
        <dbReference type="SAM" id="SignalP"/>
    </source>
</evidence>
<dbReference type="SMART" id="SM00499">
    <property type="entry name" value="AAI"/>
    <property type="match status" value="2"/>
</dbReference>
<feature type="signal peptide" evidence="6">
    <location>
        <begin position="1"/>
        <end position="26"/>
    </location>
</feature>
<comment type="caution">
    <text evidence="8">The sequence shown here is derived from an EMBL/GenBank/DDBJ whole genome shotgun (WGS) entry which is preliminary data.</text>
</comment>
<feature type="compositionally biased region" description="Basic residues" evidence="5">
    <location>
        <begin position="142"/>
        <end position="151"/>
    </location>
</feature>
<sequence length="331" mass="33347">MSNIIVSIVVPILVLYTSLHVNSVVARGHHHNATSPSSSSTGGDCETLVLDMTSCVLFVSNDSTTSKPDVDCCNGLKTVIKTNTECVCESFSTASGLGIVVNLEKAAALPSACGVTLPLSVGTCGFSAPPSAAPVNSTKNVPPHHKHHHKSPSTTKPPSLDIPAAAPSGGPVDNQTPAPVRDSATAPSNGGPVDSETPTPVSDFAPAPNAGPLDNETPTPVSANAAEAPFPPPSSGDDCSSLVYEMVSCLSFVGNNSTDSKPDVDCCNGLKTVVEANAECVCDSFSTAAQIGVSINLYKAAALPNACGVSLPPLVGTCGFSAQPSASPGKL</sequence>
<feature type="domain" description="Bifunctional inhibitor/plant lipid transfer protein/seed storage helical" evidence="7">
    <location>
        <begin position="45"/>
        <end position="124"/>
    </location>
</feature>
<name>A0A7J7MH43_9MAGN</name>
<gene>
    <name evidence="8" type="ORF">GIB67_031345</name>
</gene>
<evidence type="ECO:0000313" key="9">
    <source>
        <dbReference type="Proteomes" id="UP000541444"/>
    </source>
</evidence>
<dbReference type="InterPro" id="IPR036312">
    <property type="entry name" value="Bifun_inhib/LTP/seed_sf"/>
</dbReference>
<dbReference type="Proteomes" id="UP000541444">
    <property type="component" value="Unassembled WGS sequence"/>
</dbReference>
<comment type="similarity">
    <text evidence="1">Belongs to the plant LTP family.</text>
</comment>
<dbReference type="OrthoDB" id="659547at2759"/>
<dbReference type="GO" id="GO:0006869">
    <property type="term" value="P:lipid transport"/>
    <property type="evidence" value="ECO:0007669"/>
    <property type="project" value="InterPro"/>
</dbReference>
<organism evidence="8 9">
    <name type="scientific">Kingdonia uniflora</name>
    <dbReference type="NCBI Taxonomy" id="39325"/>
    <lineage>
        <taxon>Eukaryota</taxon>
        <taxon>Viridiplantae</taxon>
        <taxon>Streptophyta</taxon>
        <taxon>Embryophyta</taxon>
        <taxon>Tracheophyta</taxon>
        <taxon>Spermatophyta</taxon>
        <taxon>Magnoliopsida</taxon>
        <taxon>Ranunculales</taxon>
        <taxon>Circaeasteraceae</taxon>
        <taxon>Kingdonia</taxon>
    </lineage>
</organism>
<evidence type="ECO:0000256" key="5">
    <source>
        <dbReference type="SAM" id="MobiDB-lite"/>
    </source>
</evidence>
<dbReference type="InterPro" id="IPR043325">
    <property type="entry name" value="LTSS"/>
</dbReference>
<evidence type="ECO:0000259" key="7">
    <source>
        <dbReference type="SMART" id="SM00499"/>
    </source>
</evidence>
<dbReference type="Gene3D" id="1.10.110.10">
    <property type="entry name" value="Plant lipid-transfer and hydrophobic proteins"/>
    <property type="match status" value="2"/>
</dbReference>
<dbReference type="Pfam" id="PF14368">
    <property type="entry name" value="LTP_2"/>
    <property type="match status" value="2"/>
</dbReference>
<feature type="domain" description="Bifunctional inhibitor/plant lipid transfer protein/seed storage helical" evidence="7">
    <location>
        <begin position="239"/>
        <end position="318"/>
    </location>
</feature>
<keyword evidence="9" id="KW-1185">Reference proteome</keyword>
<dbReference type="InterPro" id="IPR000528">
    <property type="entry name" value="Plant_nsLTP"/>
</dbReference>
<protein>
    <recommendedName>
        <fullName evidence="7">Bifunctional inhibitor/plant lipid transfer protein/seed storage helical domain-containing protein</fullName>
    </recommendedName>
</protein>
<proteinExistence type="inferred from homology"/>
<evidence type="ECO:0000256" key="4">
    <source>
        <dbReference type="ARBA" id="ARBA00023180"/>
    </source>
</evidence>
<keyword evidence="3" id="KW-1015">Disulfide bond</keyword>
<keyword evidence="2 6" id="KW-0732">Signal</keyword>
<dbReference type="AlphaFoldDB" id="A0A7J7MH43"/>
<feature type="chain" id="PRO_5029483319" description="Bifunctional inhibitor/plant lipid transfer protein/seed storage helical domain-containing protein" evidence="6">
    <location>
        <begin position="27"/>
        <end position="331"/>
    </location>
</feature>
<reference evidence="8 9" key="1">
    <citation type="journal article" date="2020" name="IScience">
        <title>Genome Sequencing of the Endangered Kingdonia uniflora (Circaeasteraceae, Ranunculales) Reveals Potential Mechanisms of Evolutionary Specialization.</title>
        <authorList>
            <person name="Sun Y."/>
            <person name="Deng T."/>
            <person name="Zhang A."/>
            <person name="Moore M.J."/>
            <person name="Landis J.B."/>
            <person name="Lin N."/>
            <person name="Zhang H."/>
            <person name="Zhang X."/>
            <person name="Huang J."/>
            <person name="Zhang X."/>
            <person name="Sun H."/>
            <person name="Wang H."/>
        </authorList>
    </citation>
    <scope>NUCLEOTIDE SEQUENCE [LARGE SCALE GENOMIC DNA]</scope>
    <source>
        <strain evidence="8">TB1705</strain>
        <tissue evidence="8">Leaf</tissue>
    </source>
</reference>
<dbReference type="SUPFAM" id="SSF47699">
    <property type="entry name" value="Bifunctional inhibitor/lipid-transfer protein/seed storage 2S albumin"/>
    <property type="match status" value="2"/>
</dbReference>
<dbReference type="EMBL" id="JACGCM010001529">
    <property type="protein sequence ID" value="KAF6154084.1"/>
    <property type="molecule type" value="Genomic_DNA"/>
</dbReference>
<evidence type="ECO:0000256" key="2">
    <source>
        <dbReference type="ARBA" id="ARBA00022729"/>
    </source>
</evidence>